<proteinExistence type="predicted"/>
<dbReference type="AlphaFoldDB" id="A0AAN9K482"/>
<organism evidence="1 2">
    <name type="scientific">Clitoria ternatea</name>
    <name type="common">Butterfly pea</name>
    <dbReference type="NCBI Taxonomy" id="43366"/>
    <lineage>
        <taxon>Eukaryota</taxon>
        <taxon>Viridiplantae</taxon>
        <taxon>Streptophyta</taxon>
        <taxon>Embryophyta</taxon>
        <taxon>Tracheophyta</taxon>
        <taxon>Spermatophyta</taxon>
        <taxon>Magnoliopsida</taxon>
        <taxon>eudicotyledons</taxon>
        <taxon>Gunneridae</taxon>
        <taxon>Pentapetalae</taxon>
        <taxon>rosids</taxon>
        <taxon>fabids</taxon>
        <taxon>Fabales</taxon>
        <taxon>Fabaceae</taxon>
        <taxon>Papilionoideae</taxon>
        <taxon>50 kb inversion clade</taxon>
        <taxon>NPAAA clade</taxon>
        <taxon>indigoferoid/millettioid clade</taxon>
        <taxon>Phaseoleae</taxon>
        <taxon>Clitoria</taxon>
    </lineage>
</organism>
<accession>A0AAN9K482</accession>
<dbReference type="EMBL" id="JAYKXN010000002">
    <property type="protein sequence ID" value="KAK7309854.1"/>
    <property type="molecule type" value="Genomic_DNA"/>
</dbReference>
<evidence type="ECO:0000313" key="2">
    <source>
        <dbReference type="Proteomes" id="UP001359559"/>
    </source>
</evidence>
<keyword evidence="2" id="KW-1185">Reference proteome</keyword>
<protein>
    <submittedName>
        <fullName evidence="1">Uncharacterized protein</fullName>
    </submittedName>
</protein>
<sequence length="115" mass="13209">MAGPLRSCWEWALQRYRIDMNQLQDVDNTKAQDFTDSQPEIVIQNETQKVKVNEQSTRSNCDSYKPTGWNGCMGSHKKGVIAVAVYLPFLRVQRGANPPMYKLFNIENNRGQMLV</sequence>
<gene>
    <name evidence="1" type="ORF">RJT34_06932</name>
</gene>
<reference evidence="1 2" key="1">
    <citation type="submission" date="2024-01" db="EMBL/GenBank/DDBJ databases">
        <title>The genomes of 5 underutilized Papilionoideae crops provide insights into root nodulation and disease resistance.</title>
        <authorList>
            <person name="Yuan L."/>
        </authorList>
    </citation>
    <scope>NUCLEOTIDE SEQUENCE [LARGE SCALE GENOMIC DNA]</scope>
    <source>
        <strain evidence="1">LY-2023</strain>
        <tissue evidence="1">Leaf</tissue>
    </source>
</reference>
<name>A0AAN9K482_CLITE</name>
<comment type="caution">
    <text evidence="1">The sequence shown here is derived from an EMBL/GenBank/DDBJ whole genome shotgun (WGS) entry which is preliminary data.</text>
</comment>
<evidence type="ECO:0000313" key="1">
    <source>
        <dbReference type="EMBL" id="KAK7309854.1"/>
    </source>
</evidence>
<dbReference type="Proteomes" id="UP001359559">
    <property type="component" value="Unassembled WGS sequence"/>
</dbReference>